<accession>A0ABP0NCF5</accession>
<dbReference type="EMBL" id="CAXAMN010021618">
    <property type="protein sequence ID" value="CAK9061482.1"/>
    <property type="molecule type" value="Genomic_DNA"/>
</dbReference>
<dbReference type="SUPFAM" id="SSF48403">
    <property type="entry name" value="Ankyrin repeat"/>
    <property type="match status" value="1"/>
</dbReference>
<dbReference type="Gene3D" id="1.25.40.20">
    <property type="entry name" value="Ankyrin repeat-containing domain"/>
    <property type="match status" value="1"/>
</dbReference>
<evidence type="ECO:0000313" key="2">
    <source>
        <dbReference type="EMBL" id="CAK9061482.1"/>
    </source>
</evidence>
<evidence type="ECO:0000313" key="3">
    <source>
        <dbReference type="Proteomes" id="UP001642484"/>
    </source>
</evidence>
<organism evidence="2 3">
    <name type="scientific">Durusdinium trenchii</name>
    <dbReference type="NCBI Taxonomy" id="1381693"/>
    <lineage>
        <taxon>Eukaryota</taxon>
        <taxon>Sar</taxon>
        <taxon>Alveolata</taxon>
        <taxon>Dinophyceae</taxon>
        <taxon>Suessiales</taxon>
        <taxon>Symbiodiniaceae</taxon>
        <taxon>Durusdinium</taxon>
    </lineage>
</organism>
<dbReference type="Proteomes" id="UP001642484">
    <property type="component" value="Unassembled WGS sequence"/>
</dbReference>
<sequence>MLFAAVIWVVPRQAPHKANYDGETPLLCAVQKGRRSILKALLSHRAGAARTSPHAPVKAGCGGTWPKLSCIASHFGIMPTCAPDKIYQSIFAKEGSGSGCLVAVTSGLSDQNYIEAHIVAKTRVWGLLHLLRSSGR</sequence>
<reference evidence="2 3" key="1">
    <citation type="submission" date="2024-02" db="EMBL/GenBank/DDBJ databases">
        <authorList>
            <person name="Chen Y."/>
            <person name="Shah S."/>
            <person name="Dougan E. K."/>
            <person name="Thang M."/>
            <person name="Chan C."/>
        </authorList>
    </citation>
    <scope>NUCLEOTIDE SEQUENCE [LARGE SCALE GENOMIC DNA]</scope>
</reference>
<keyword evidence="1" id="KW-0040">ANK repeat</keyword>
<feature type="repeat" description="ANK" evidence="1">
    <location>
        <begin position="21"/>
        <end position="53"/>
    </location>
</feature>
<comment type="caution">
    <text evidence="2">The sequence shown here is derived from an EMBL/GenBank/DDBJ whole genome shotgun (WGS) entry which is preliminary data.</text>
</comment>
<name>A0ABP0NCF5_9DINO</name>
<dbReference type="PROSITE" id="PS50297">
    <property type="entry name" value="ANK_REP_REGION"/>
    <property type="match status" value="1"/>
</dbReference>
<dbReference type="InterPro" id="IPR002110">
    <property type="entry name" value="Ankyrin_rpt"/>
</dbReference>
<protein>
    <submittedName>
        <fullName evidence="2">Uncharacterized protein</fullName>
    </submittedName>
</protein>
<evidence type="ECO:0000256" key="1">
    <source>
        <dbReference type="PROSITE-ProRule" id="PRU00023"/>
    </source>
</evidence>
<proteinExistence type="predicted"/>
<dbReference type="Pfam" id="PF00023">
    <property type="entry name" value="Ank"/>
    <property type="match status" value="1"/>
</dbReference>
<gene>
    <name evidence="2" type="ORF">CCMP2556_LOCUS30231</name>
</gene>
<keyword evidence="3" id="KW-1185">Reference proteome</keyword>
<dbReference type="InterPro" id="IPR036770">
    <property type="entry name" value="Ankyrin_rpt-contain_sf"/>
</dbReference>
<dbReference type="PROSITE" id="PS50088">
    <property type="entry name" value="ANK_REPEAT"/>
    <property type="match status" value="1"/>
</dbReference>